<accession>A0A0A8YJ64</accession>
<name>A0A0A8YJ64_ARUDO</name>
<reference evidence="1" key="2">
    <citation type="journal article" date="2015" name="Data Brief">
        <title>Shoot transcriptome of the giant reed, Arundo donax.</title>
        <authorList>
            <person name="Barrero R.A."/>
            <person name="Guerrero F.D."/>
            <person name="Moolhuijzen P."/>
            <person name="Goolsby J.A."/>
            <person name="Tidwell J."/>
            <person name="Bellgard S.E."/>
            <person name="Bellgard M.I."/>
        </authorList>
    </citation>
    <scope>NUCLEOTIDE SEQUENCE</scope>
    <source>
        <tissue evidence="1">Shoot tissue taken approximately 20 cm above the soil surface</tissue>
    </source>
</reference>
<evidence type="ECO:0000313" key="1">
    <source>
        <dbReference type="EMBL" id="JAD26574.1"/>
    </source>
</evidence>
<dbReference type="EMBL" id="GBRH01271321">
    <property type="protein sequence ID" value="JAD26574.1"/>
    <property type="molecule type" value="Transcribed_RNA"/>
</dbReference>
<reference evidence="1" key="1">
    <citation type="submission" date="2014-09" db="EMBL/GenBank/DDBJ databases">
        <authorList>
            <person name="Magalhaes I.L.F."/>
            <person name="Oliveira U."/>
            <person name="Santos F.R."/>
            <person name="Vidigal T.H.D.A."/>
            <person name="Brescovit A.D."/>
            <person name="Santos A.J."/>
        </authorList>
    </citation>
    <scope>NUCLEOTIDE SEQUENCE</scope>
    <source>
        <tissue evidence="1">Shoot tissue taken approximately 20 cm above the soil surface</tissue>
    </source>
</reference>
<dbReference type="AlphaFoldDB" id="A0A0A8YJ64"/>
<protein>
    <submittedName>
        <fullName evidence="1">Uncharacterized protein</fullName>
    </submittedName>
</protein>
<proteinExistence type="predicted"/>
<sequence>MISIVRKFMFEYSIVNLILNPGYMSTALLIKRPRRNVKKFHYCFALMTKVIVYPANPHP</sequence>
<organism evidence="1">
    <name type="scientific">Arundo donax</name>
    <name type="common">Giant reed</name>
    <name type="synonym">Donax arundinaceus</name>
    <dbReference type="NCBI Taxonomy" id="35708"/>
    <lineage>
        <taxon>Eukaryota</taxon>
        <taxon>Viridiplantae</taxon>
        <taxon>Streptophyta</taxon>
        <taxon>Embryophyta</taxon>
        <taxon>Tracheophyta</taxon>
        <taxon>Spermatophyta</taxon>
        <taxon>Magnoliopsida</taxon>
        <taxon>Liliopsida</taxon>
        <taxon>Poales</taxon>
        <taxon>Poaceae</taxon>
        <taxon>PACMAD clade</taxon>
        <taxon>Arundinoideae</taxon>
        <taxon>Arundineae</taxon>
        <taxon>Arundo</taxon>
    </lineage>
</organism>